<dbReference type="Proteomes" id="UP000323258">
    <property type="component" value="Unassembled WGS sequence"/>
</dbReference>
<reference evidence="2 3" key="1">
    <citation type="submission" date="2019-08" db="EMBL/GenBank/DDBJ databases">
        <authorList>
            <person name="Seo Y.L."/>
        </authorList>
    </citation>
    <scope>NUCLEOTIDE SEQUENCE [LARGE SCALE GENOMIC DNA]</scope>
    <source>
        <strain evidence="2 3">MaA-C15</strain>
    </source>
</reference>
<keyword evidence="1" id="KW-0812">Transmembrane</keyword>
<protein>
    <submittedName>
        <fullName evidence="2">Histidine kinase</fullName>
    </submittedName>
</protein>
<name>A0A5D4H7Y1_9HYPH</name>
<gene>
    <name evidence="2" type="ORF">FY036_03680</name>
</gene>
<keyword evidence="2" id="KW-0418">Kinase</keyword>
<keyword evidence="1" id="KW-1133">Transmembrane helix</keyword>
<accession>A0A5D4H7Y1</accession>
<proteinExistence type="predicted"/>
<sequence length="49" mass="5570">MPTLFRFLMTLAILAGLAYGAMYALVLYVEPNRGEMTVRIPAERLNPQR</sequence>
<evidence type="ECO:0000313" key="3">
    <source>
        <dbReference type="Proteomes" id="UP000323258"/>
    </source>
</evidence>
<keyword evidence="3" id="KW-1185">Reference proteome</keyword>
<feature type="transmembrane region" description="Helical" evidence="1">
    <location>
        <begin position="6"/>
        <end position="29"/>
    </location>
</feature>
<keyword evidence="2" id="KW-0808">Transferase</keyword>
<dbReference type="RefSeq" id="WP_148913346.1">
    <property type="nucleotide sequence ID" value="NZ_VSZS01000054.1"/>
</dbReference>
<evidence type="ECO:0000313" key="2">
    <source>
        <dbReference type="EMBL" id="TYR34930.1"/>
    </source>
</evidence>
<dbReference type="AlphaFoldDB" id="A0A5D4H7Y1"/>
<evidence type="ECO:0000256" key="1">
    <source>
        <dbReference type="SAM" id="Phobius"/>
    </source>
</evidence>
<keyword evidence="1" id="KW-0472">Membrane</keyword>
<dbReference type="GO" id="GO:0016301">
    <property type="term" value="F:kinase activity"/>
    <property type="evidence" value="ECO:0007669"/>
    <property type="project" value="UniProtKB-KW"/>
</dbReference>
<comment type="caution">
    <text evidence="2">The sequence shown here is derived from an EMBL/GenBank/DDBJ whole genome shotgun (WGS) entry which is preliminary data.</text>
</comment>
<reference evidence="2 3" key="2">
    <citation type="submission" date="2019-09" db="EMBL/GenBank/DDBJ databases">
        <title>Mesorhizobium sp. MaA-C15 isolated from Microcystis aeruginosa.</title>
        <authorList>
            <person name="Jeong S.E."/>
            <person name="Jin H.M."/>
            <person name="Jeon C.O."/>
        </authorList>
    </citation>
    <scope>NUCLEOTIDE SEQUENCE [LARGE SCALE GENOMIC DNA]</scope>
    <source>
        <strain evidence="2 3">MaA-C15</strain>
    </source>
</reference>
<organism evidence="2 3">
    <name type="scientific">Neoaquamicrobium microcysteis</name>
    <dbReference type="NCBI Taxonomy" id="2682781"/>
    <lineage>
        <taxon>Bacteria</taxon>
        <taxon>Pseudomonadati</taxon>
        <taxon>Pseudomonadota</taxon>
        <taxon>Alphaproteobacteria</taxon>
        <taxon>Hyphomicrobiales</taxon>
        <taxon>Phyllobacteriaceae</taxon>
        <taxon>Neoaquamicrobium</taxon>
    </lineage>
</organism>
<dbReference type="EMBL" id="VSZS01000054">
    <property type="protein sequence ID" value="TYR34930.1"/>
    <property type="molecule type" value="Genomic_DNA"/>
</dbReference>